<evidence type="ECO:0000256" key="9">
    <source>
        <dbReference type="ARBA" id="ARBA00023172"/>
    </source>
</evidence>
<dbReference type="GO" id="GO:0051321">
    <property type="term" value="P:meiotic cell cycle"/>
    <property type="evidence" value="ECO:0007669"/>
    <property type="project" value="TreeGrafter"/>
</dbReference>
<evidence type="ECO:0000256" key="3">
    <source>
        <dbReference type="ARBA" id="ARBA00022705"/>
    </source>
</evidence>
<feature type="domain" description="Replication protein A OB" evidence="15">
    <location>
        <begin position="207"/>
        <end position="311"/>
    </location>
</feature>
<keyword evidence="18" id="KW-1185">Reference proteome</keyword>
<organism evidence="16 18">
    <name type="scientific">Vanilla planifolia</name>
    <name type="common">Vanilla</name>
    <dbReference type="NCBI Taxonomy" id="51239"/>
    <lineage>
        <taxon>Eukaryota</taxon>
        <taxon>Viridiplantae</taxon>
        <taxon>Streptophyta</taxon>
        <taxon>Embryophyta</taxon>
        <taxon>Tracheophyta</taxon>
        <taxon>Spermatophyta</taxon>
        <taxon>Magnoliopsida</taxon>
        <taxon>Liliopsida</taxon>
        <taxon>Asparagales</taxon>
        <taxon>Orchidaceae</taxon>
        <taxon>Vanilloideae</taxon>
        <taxon>Vanilleae</taxon>
        <taxon>Vanilla</taxon>
    </lineage>
</organism>
<comment type="subunit">
    <text evidence="12">Heterotrimer of RPA1, RPA2 and RPA3 (canonical replication protein A complex).</text>
</comment>
<comment type="similarity">
    <text evidence="2 12">Belongs to the replication factor A protein 1 family.</text>
</comment>
<dbReference type="GO" id="GO:0006289">
    <property type="term" value="P:nucleotide-excision repair"/>
    <property type="evidence" value="ECO:0007669"/>
    <property type="project" value="TreeGrafter"/>
</dbReference>
<dbReference type="CDD" id="cd04476">
    <property type="entry name" value="RPA1_DBD_C"/>
    <property type="match status" value="1"/>
</dbReference>
<dbReference type="GO" id="GO:0043047">
    <property type="term" value="F:single-stranded telomeric DNA binding"/>
    <property type="evidence" value="ECO:0007669"/>
    <property type="project" value="TreeGrafter"/>
</dbReference>
<evidence type="ECO:0000256" key="11">
    <source>
        <dbReference type="ARBA" id="ARBA00023242"/>
    </source>
</evidence>
<dbReference type="GO" id="GO:0007004">
    <property type="term" value="P:telomere maintenance via telomerase"/>
    <property type="evidence" value="ECO:0007669"/>
    <property type="project" value="TreeGrafter"/>
</dbReference>
<dbReference type="EMBL" id="JADCNL010000010">
    <property type="protein sequence ID" value="KAG0463258.1"/>
    <property type="molecule type" value="Genomic_DNA"/>
</dbReference>
<keyword evidence="6 12" id="KW-0863">Zinc-finger</keyword>
<gene>
    <name evidence="17" type="ORF">HPP92_018745</name>
    <name evidence="16" type="ORF">HPP92_019327</name>
</gene>
<dbReference type="Gene3D" id="2.40.50.140">
    <property type="entry name" value="Nucleic acid-binding proteins"/>
    <property type="match status" value="3"/>
</dbReference>
<evidence type="ECO:0000256" key="5">
    <source>
        <dbReference type="ARBA" id="ARBA00022763"/>
    </source>
</evidence>
<feature type="domain" description="Replication factor A C-terminal" evidence="14">
    <location>
        <begin position="371"/>
        <end position="520"/>
    </location>
</feature>
<dbReference type="CDD" id="cd04475">
    <property type="entry name" value="RPA1_DBD_B"/>
    <property type="match status" value="1"/>
</dbReference>
<reference evidence="18 19" key="1">
    <citation type="journal article" date="2020" name="Nat. Food">
        <title>A phased Vanilla planifolia genome enables genetic improvement of flavour and production.</title>
        <authorList>
            <person name="Hasing T."/>
            <person name="Tang H."/>
            <person name="Brym M."/>
            <person name="Khazi F."/>
            <person name="Huang T."/>
            <person name="Chambers A.H."/>
        </authorList>
    </citation>
    <scope>NUCLEOTIDE SEQUENCE [LARGE SCALE GENOMIC DNA]</scope>
    <source>
        <tissue evidence="16">Leaf</tissue>
    </source>
</reference>
<dbReference type="FunFam" id="2.40.50.140:FF:000064">
    <property type="entry name" value="Replication protein A subunit"/>
    <property type="match status" value="1"/>
</dbReference>
<keyword evidence="9" id="KW-0233">DNA recombination</keyword>
<evidence type="ECO:0000259" key="13">
    <source>
        <dbReference type="Pfam" id="PF01336"/>
    </source>
</evidence>
<keyword evidence="11 12" id="KW-0539">Nucleus</keyword>
<evidence type="ECO:0000256" key="7">
    <source>
        <dbReference type="ARBA" id="ARBA00022833"/>
    </source>
</evidence>
<comment type="subcellular location">
    <subcellularLocation>
        <location evidence="1 12">Nucleus</location>
    </subcellularLocation>
</comment>
<evidence type="ECO:0000313" key="17">
    <source>
        <dbReference type="EMBL" id="KAG0464581.1"/>
    </source>
</evidence>
<evidence type="ECO:0000256" key="4">
    <source>
        <dbReference type="ARBA" id="ARBA00022723"/>
    </source>
</evidence>
<evidence type="ECO:0000313" key="16">
    <source>
        <dbReference type="EMBL" id="KAG0463258.1"/>
    </source>
</evidence>
<evidence type="ECO:0000313" key="19">
    <source>
        <dbReference type="Proteomes" id="UP000639772"/>
    </source>
</evidence>
<evidence type="ECO:0000256" key="2">
    <source>
        <dbReference type="ARBA" id="ARBA00005690"/>
    </source>
</evidence>
<evidence type="ECO:0000259" key="15">
    <source>
        <dbReference type="Pfam" id="PF16900"/>
    </source>
</evidence>
<dbReference type="Pfam" id="PF16900">
    <property type="entry name" value="REPA_OB_2"/>
    <property type="match status" value="1"/>
</dbReference>
<keyword evidence="10" id="KW-0234">DNA repair</keyword>
<proteinExistence type="inferred from homology"/>
<dbReference type="FunFam" id="2.40.50.140:FF:000041">
    <property type="entry name" value="Replication protein A subunit"/>
    <property type="match status" value="1"/>
</dbReference>
<name>A0A835Q247_VANPL</name>
<evidence type="ECO:0000256" key="1">
    <source>
        <dbReference type="ARBA" id="ARBA00004123"/>
    </source>
</evidence>
<dbReference type="Proteomes" id="UP000639772">
    <property type="component" value="Chromosome 10"/>
</dbReference>
<dbReference type="Proteomes" id="UP000636800">
    <property type="component" value="Chromosome 10"/>
</dbReference>
<dbReference type="InterPro" id="IPR004365">
    <property type="entry name" value="NA-bd_OB_tRNA"/>
</dbReference>
<evidence type="ECO:0000259" key="14">
    <source>
        <dbReference type="Pfam" id="PF08646"/>
    </source>
</evidence>
<dbReference type="InterPro" id="IPR012340">
    <property type="entry name" value="NA-bd_OB-fold"/>
</dbReference>
<protein>
    <recommendedName>
        <fullName evidence="12">Replication protein A subunit</fullName>
    </recommendedName>
</protein>
<dbReference type="GO" id="GO:0005662">
    <property type="term" value="C:DNA replication factor A complex"/>
    <property type="evidence" value="ECO:0007669"/>
    <property type="project" value="TreeGrafter"/>
</dbReference>
<evidence type="ECO:0000256" key="8">
    <source>
        <dbReference type="ARBA" id="ARBA00023125"/>
    </source>
</evidence>
<keyword evidence="8 12" id="KW-0238">DNA-binding</keyword>
<evidence type="ECO:0000256" key="10">
    <source>
        <dbReference type="ARBA" id="ARBA00023204"/>
    </source>
</evidence>
<keyword evidence="3 12" id="KW-0235">DNA replication</keyword>
<dbReference type="FunFam" id="2.40.50.140:FF:000090">
    <property type="entry name" value="Replication protein A subunit"/>
    <property type="match status" value="1"/>
</dbReference>
<comment type="function">
    <text evidence="12">Component of the replication protein A complex (RPA) required for DNA recombination, repair and replication. The activity of RPA is mediated by single-stranded DNA binding and protein interactions. Probably involved in repair of double-strand DNA breaks (DSBs) induced by genotoxic stresses.</text>
</comment>
<evidence type="ECO:0000256" key="12">
    <source>
        <dbReference type="RuleBase" id="RU364130"/>
    </source>
</evidence>
<dbReference type="Pfam" id="PF01336">
    <property type="entry name" value="tRNA_anti-codon"/>
    <property type="match status" value="1"/>
</dbReference>
<dbReference type="EMBL" id="JADCNM010000010">
    <property type="protein sequence ID" value="KAG0464581.1"/>
    <property type="molecule type" value="Genomic_DNA"/>
</dbReference>
<dbReference type="PANTHER" id="PTHR23273">
    <property type="entry name" value="REPLICATION FACTOR A 1, RFA1"/>
    <property type="match status" value="1"/>
</dbReference>
<dbReference type="GO" id="GO:0008270">
    <property type="term" value="F:zinc ion binding"/>
    <property type="evidence" value="ECO:0007669"/>
    <property type="project" value="UniProtKB-KW"/>
</dbReference>
<dbReference type="GO" id="GO:0003684">
    <property type="term" value="F:damaged DNA binding"/>
    <property type="evidence" value="ECO:0007669"/>
    <property type="project" value="TreeGrafter"/>
</dbReference>
<dbReference type="CDD" id="cd04474">
    <property type="entry name" value="RPA1_DBD_A"/>
    <property type="match status" value="1"/>
</dbReference>
<evidence type="ECO:0000256" key="6">
    <source>
        <dbReference type="ARBA" id="ARBA00022771"/>
    </source>
</evidence>
<accession>A0A835Q247</accession>
<keyword evidence="7 12" id="KW-0862">Zinc</keyword>
<keyword evidence="5" id="KW-0227">DNA damage</keyword>
<dbReference type="OrthoDB" id="1751331at2759"/>
<dbReference type="SUPFAM" id="SSF50249">
    <property type="entry name" value="Nucleic acid-binding proteins"/>
    <property type="match status" value="3"/>
</dbReference>
<comment type="caution">
    <text evidence="16">The sequence shown here is derived from an EMBL/GenBank/DDBJ whole genome shotgun (WGS) entry which is preliminary data.</text>
</comment>
<dbReference type="InterPro" id="IPR004591">
    <property type="entry name" value="Rfa1"/>
</dbReference>
<dbReference type="InterPro" id="IPR013955">
    <property type="entry name" value="Rep_factor-A_C"/>
</dbReference>
<dbReference type="AlphaFoldDB" id="A0A835Q247"/>
<dbReference type="PANTHER" id="PTHR23273:SF47">
    <property type="entry name" value="REPLICATION PROTEIN A 70 KDA DNA-BINDING SUBUNIT A"/>
    <property type="match status" value="1"/>
</dbReference>
<dbReference type="GO" id="GO:0000724">
    <property type="term" value="P:double-strand break repair via homologous recombination"/>
    <property type="evidence" value="ECO:0007669"/>
    <property type="project" value="TreeGrafter"/>
</dbReference>
<sequence>MEVLVMESEVIGNSDFCRESELNTQKVSLVNNKDIHRSQLSNGTLPISSNKSQAYHSIVQPSYEPPPNYRSHGAIMKNEAPARIIPIAALNPYQGRWAIKARVTSKGELRRYNNARGDGKVFSFDLLDSDGGEIRVTCFNAVIDRFYDVVEVGKVYIISKGSLKPSQKNFNHLSNDWEIFLDSTSTVELCPEEDCSIPAQQFNFKSISDIEHSENNSIVDLIATVILVNPSVTILRKNGMETQRRIIILKDTSGRNVELTLWGDFCNTEGRQLQEILESGSYPSLAVKAGKVSDFSGKSVGTISATQLFINPDIPEALRLREWFDREGKDSSSLSISRDAMIGFPFPRNEIRRNVAQIKDEGLGRGNKPDWVTVKAIVSFIKTDSFCYSACPLLIGDRQCNKKVTKLANGSWFCVRCDREFDACEYRYLLQAQVQDHTGVVWVTAFQESGEDILGCTAKELFMFKEHDVVKFAEIVRSCLFLEFLLRLKIKEEHYGEEQRVKITVVKAERVNPSTESRYLLEEITKVQ</sequence>
<dbReference type="InterPro" id="IPR047192">
    <property type="entry name" value="Euk_RPA1_DBD_C"/>
</dbReference>
<dbReference type="InterPro" id="IPR031657">
    <property type="entry name" value="REPA_OB_2"/>
</dbReference>
<dbReference type="GO" id="GO:0006260">
    <property type="term" value="P:DNA replication"/>
    <property type="evidence" value="ECO:0007669"/>
    <property type="project" value="UniProtKB-KW"/>
</dbReference>
<keyword evidence="4 12" id="KW-0479">Metal-binding</keyword>
<evidence type="ECO:0000313" key="18">
    <source>
        <dbReference type="Proteomes" id="UP000636800"/>
    </source>
</evidence>
<dbReference type="Pfam" id="PF08646">
    <property type="entry name" value="Rep_fac-A_C"/>
    <property type="match status" value="1"/>
</dbReference>
<feature type="domain" description="OB" evidence="13">
    <location>
        <begin position="99"/>
        <end position="170"/>
    </location>
</feature>
<dbReference type="NCBIfam" id="TIGR00617">
    <property type="entry name" value="rpa1"/>
    <property type="match status" value="1"/>
</dbReference>